<dbReference type="Pfam" id="PF20434">
    <property type="entry name" value="BD-FAE"/>
    <property type="match status" value="1"/>
</dbReference>
<dbReference type="SUPFAM" id="SSF53474">
    <property type="entry name" value="alpha/beta-Hydrolases"/>
    <property type="match status" value="1"/>
</dbReference>
<evidence type="ECO:0000256" key="2">
    <source>
        <dbReference type="SAM" id="MobiDB-lite"/>
    </source>
</evidence>
<protein>
    <submittedName>
        <fullName evidence="4">Alpha/beta hydrolase family protein</fullName>
    </submittedName>
</protein>
<dbReference type="GO" id="GO:0016787">
    <property type="term" value="F:hydrolase activity"/>
    <property type="evidence" value="ECO:0007669"/>
    <property type="project" value="UniProtKB-KW"/>
</dbReference>
<evidence type="ECO:0000313" key="5">
    <source>
        <dbReference type="Proteomes" id="UP000183180"/>
    </source>
</evidence>
<evidence type="ECO:0000256" key="1">
    <source>
        <dbReference type="ARBA" id="ARBA00022801"/>
    </source>
</evidence>
<dbReference type="Proteomes" id="UP000183180">
    <property type="component" value="Unassembled WGS sequence"/>
</dbReference>
<feature type="domain" description="BD-FAE-like" evidence="3">
    <location>
        <begin position="84"/>
        <end position="279"/>
    </location>
</feature>
<sequence length="333" mass="35800">MIEFGVRVHHLIATASAALFVIGAAGCSTDSGETRQPSSTVATASTHAPTAAPPVPQGSDGVDIERIEYLDPADADPAENWANLYLPAGDHEDGSVPLVTIVHGGGWESRAGAEQFDEMARELASRGLAVYNIEYRRVGTGGGWPTTFHDVARALDYVPTMAESHPQLSIDDELVIGHSAGAQLAVWGGTRHRLEDDEVGSRPAFVPSRVVSISGPLDMRYAVNHGNGRVIKQILGGTPEQVPDRYESVDPIQNLDPQLPVILFHGLADDDVNPDNSRRYTAAVHAAGGTADLHLFDGETHTSLVHRQSPAYQQIMDRLTDVATKELDKLRNE</sequence>
<name>A0A1H2GY01_9ACTN</name>
<accession>A0A1H2GY01</accession>
<dbReference type="PROSITE" id="PS51257">
    <property type="entry name" value="PROKAR_LIPOPROTEIN"/>
    <property type="match status" value="1"/>
</dbReference>
<proteinExistence type="predicted"/>
<dbReference type="InterPro" id="IPR049492">
    <property type="entry name" value="BD-FAE-like_dom"/>
</dbReference>
<evidence type="ECO:0000313" key="4">
    <source>
        <dbReference type="EMBL" id="SDU24375.1"/>
    </source>
</evidence>
<dbReference type="OrthoDB" id="255603at2"/>
<dbReference type="InterPro" id="IPR050300">
    <property type="entry name" value="GDXG_lipolytic_enzyme"/>
</dbReference>
<feature type="compositionally biased region" description="Low complexity" evidence="2">
    <location>
        <begin position="37"/>
        <end position="50"/>
    </location>
</feature>
<evidence type="ECO:0000259" key="3">
    <source>
        <dbReference type="Pfam" id="PF20434"/>
    </source>
</evidence>
<organism evidence="4 5">
    <name type="scientific">Gordonia westfalica</name>
    <dbReference type="NCBI Taxonomy" id="158898"/>
    <lineage>
        <taxon>Bacteria</taxon>
        <taxon>Bacillati</taxon>
        <taxon>Actinomycetota</taxon>
        <taxon>Actinomycetes</taxon>
        <taxon>Mycobacteriales</taxon>
        <taxon>Gordoniaceae</taxon>
        <taxon>Gordonia</taxon>
    </lineage>
</organism>
<gene>
    <name evidence="4" type="ORF">SAMN04488548_134164</name>
</gene>
<dbReference type="EMBL" id="FNLM01000034">
    <property type="protein sequence ID" value="SDU24375.1"/>
    <property type="molecule type" value="Genomic_DNA"/>
</dbReference>
<reference evidence="4 5" key="1">
    <citation type="submission" date="2016-10" db="EMBL/GenBank/DDBJ databases">
        <authorList>
            <person name="de Groot N.N."/>
        </authorList>
    </citation>
    <scope>NUCLEOTIDE SEQUENCE [LARGE SCALE GENOMIC DNA]</scope>
    <source>
        <strain evidence="4 5">DSM 44215</strain>
    </source>
</reference>
<dbReference type="AlphaFoldDB" id="A0A1H2GY01"/>
<dbReference type="STRING" id="158898.SAMN04488548_134164"/>
<dbReference type="PANTHER" id="PTHR48081">
    <property type="entry name" value="AB HYDROLASE SUPERFAMILY PROTEIN C4A8.06C"/>
    <property type="match status" value="1"/>
</dbReference>
<dbReference type="RefSeq" id="WP_074848738.1">
    <property type="nucleotide sequence ID" value="NZ_FNLM01000034.1"/>
</dbReference>
<keyword evidence="1 4" id="KW-0378">Hydrolase</keyword>
<dbReference type="Gene3D" id="3.40.50.1820">
    <property type="entry name" value="alpha/beta hydrolase"/>
    <property type="match status" value="1"/>
</dbReference>
<feature type="region of interest" description="Disordered" evidence="2">
    <location>
        <begin position="29"/>
        <end position="61"/>
    </location>
</feature>
<dbReference type="InterPro" id="IPR029058">
    <property type="entry name" value="AB_hydrolase_fold"/>
</dbReference>